<dbReference type="PRINTS" id="PR00759">
    <property type="entry name" value="BASICPTASE"/>
</dbReference>
<dbReference type="SUPFAM" id="SSF57362">
    <property type="entry name" value="BPTI-like"/>
    <property type="match status" value="3"/>
</dbReference>
<keyword evidence="16" id="KW-1185">Reference proteome</keyword>
<evidence type="ECO:0000256" key="3">
    <source>
        <dbReference type="ARBA" id="ARBA00022690"/>
    </source>
</evidence>
<reference evidence="15" key="1">
    <citation type="submission" date="2025-08" db="UniProtKB">
        <authorList>
            <consortium name="Ensembl"/>
        </authorList>
    </citation>
    <scope>IDENTIFICATION</scope>
</reference>
<feature type="domain" description="BPTI/Kunitz inhibitor" evidence="14">
    <location>
        <begin position="196"/>
        <end position="246"/>
    </location>
</feature>
<evidence type="ECO:0000313" key="16">
    <source>
        <dbReference type="Proteomes" id="UP000261600"/>
    </source>
</evidence>
<comment type="function">
    <text evidence="11">May play a role in the regulation of plasmin-mediated matrix remodeling. Inhibits trypsin, plasmin, factor VIIa/tissue factor and weakly factor Xa. Has no effect on thrombin.</text>
</comment>
<dbReference type="Pfam" id="PF00014">
    <property type="entry name" value="Kunitz_BPTI"/>
    <property type="match status" value="3"/>
</dbReference>
<dbReference type="InterPro" id="IPR050098">
    <property type="entry name" value="TFPI/VKTCI-like"/>
</dbReference>
<dbReference type="Proteomes" id="UP000261600">
    <property type="component" value="Unplaced"/>
</dbReference>
<dbReference type="GO" id="GO:0004867">
    <property type="term" value="F:serine-type endopeptidase inhibitor activity"/>
    <property type="evidence" value="ECO:0007669"/>
    <property type="project" value="UniProtKB-KW"/>
</dbReference>
<evidence type="ECO:0000256" key="7">
    <source>
        <dbReference type="ARBA" id="ARBA00022900"/>
    </source>
</evidence>
<evidence type="ECO:0000256" key="11">
    <source>
        <dbReference type="ARBA" id="ARBA00060238"/>
    </source>
</evidence>
<evidence type="ECO:0000256" key="4">
    <source>
        <dbReference type="ARBA" id="ARBA00022696"/>
    </source>
</evidence>
<evidence type="ECO:0000256" key="1">
    <source>
        <dbReference type="ARBA" id="ARBA00004613"/>
    </source>
</evidence>
<keyword evidence="9" id="KW-1015">Disulfide bond</keyword>
<organism evidence="15 16">
    <name type="scientific">Monopterus albus</name>
    <name type="common">Swamp eel</name>
    <dbReference type="NCBI Taxonomy" id="43700"/>
    <lineage>
        <taxon>Eukaryota</taxon>
        <taxon>Metazoa</taxon>
        <taxon>Chordata</taxon>
        <taxon>Craniata</taxon>
        <taxon>Vertebrata</taxon>
        <taxon>Euteleostomi</taxon>
        <taxon>Actinopterygii</taxon>
        <taxon>Neopterygii</taxon>
        <taxon>Teleostei</taxon>
        <taxon>Neoteleostei</taxon>
        <taxon>Acanthomorphata</taxon>
        <taxon>Anabantaria</taxon>
        <taxon>Synbranchiformes</taxon>
        <taxon>Synbranchidae</taxon>
        <taxon>Monopterus</taxon>
    </lineage>
</organism>
<dbReference type="GO" id="GO:0005615">
    <property type="term" value="C:extracellular space"/>
    <property type="evidence" value="ECO:0007669"/>
    <property type="project" value="TreeGrafter"/>
</dbReference>
<keyword evidence="7" id="KW-0722">Serine protease inhibitor</keyword>
<dbReference type="AlphaFoldDB" id="A0A3Q3KGK7"/>
<dbReference type="Gene3D" id="4.10.410.10">
    <property type="entry name" value="Pancreatic trypsin inhibitor Kunitz domain"/>
    <property type="match status" value="3"/>
</dbReference>
<dbReference type="PANTHER" id="PTHR10083">
    <property type="entry name" value="KUNITZ-TYPE PROTEASE INHIBITOR-RELATED"/>
    <property type="match status" value="1"/>
</dbReference>
<evidence type="ECO:0000256" key="5">
    <source>
        <dbReference type="ARBA" id="ARBA00022729"/>
    </source>
</evidence>
<evidence type="ECO:0000256" key="8">
    <source>
        <dbReference type="ARBA" id="ARBA00023084"/>
    </source>
</evidence>
<dbReference type="FunFam" id="4.10.410.10:FF:000018">
    <property type="entry name" value="Tissue factor pathway inhibitor"/>
    <property type="match status" value="1"/>
</dbReference>
<dbReference type="STRING" id="43700.ENSMALP00000028691"/>
<evidence type="ECO:0000256" key="10">
    <source>
        <dbReference type="ARBA" id="ARBA00023180"/>
    </source>
</evidence>
<keyword evidence="4" id="KW-0356">Hemostasis</keyword>
<dbReference type="PANTHER" id="PTHR10083:SF373">
    <property type="entry name" value="SERINE PEPTIDASE INHIBITOR, KUNITZ TYPE, 2"/>
    <property type="match status" value="1"/>
</dbReference>
<dbReference type="SMART" id="SM00131">
    <property type="entry name" value="KU"/>
    <property type="match status" value="3"/>
</dbReference>
<evidence type="ECO:0000313" key="15">
    <source>
        <dbReference type="Ensembl" id="ENSMALP00000028691.1"/>
    </source>
</evidence>
<keyword evidence="6" id="KW-0677">Repeat</keyword>
<feature type="domain" description="BPTI/Kunitz inhibitor" evidence="14">
    <location>
        <begin position="76"/>
        <end position="126"/>
    </location>
</feature>
<keyword evidence="5" id="KW-0732">Signal</keyword>
<dbReference type="FunFam" id="4.10.410.10:FF:000011">
    <property type="entry name" value="Tissue factor pathway inhibitor"/>
    <property type="match status" value="1"/>
</dbReference>
<evidence type="ECO:0000256" key="13">
    <source>
        <dbReference type="ARBA" id="ARBA00068244"/>
    </source>
</evidence>
<evidence type="ECO:0000256" key="2">
    <source>
        <dbReference type="ARBA" id="ARBA00022525"/>
    </source>
</evidence>
<name>A0A3Q3KGK7_MONAL</name>
<dbReference type="InterPro" id="IPR036880">
    <property type="entry name" value="Kunitz_BPTI_sf"/>
</dbReference>
<sequence>MSQHISAPTFPLGNASLSYKIGSGWDGQQSRKDRWSGSKSCTMEFCTLKLFTVLFSFYSVLALPQWLPPTGNRAACLLQVDDGPCRAAIERYYYNTFTQKCEIFYYGGCKGNANNFNSYQECQKSCFRFPKIPQICRYPRDEGPCRALFLNYFFNMTTMQCEPFYYGGCQGNPNRFKDHTSCVEYCSPRKPLSVLCLDPLDKGKCSASITRYYYNKDKKMCEEFTYTGCGGSSNNFVSRQDCMDVCVKGGRQRIGQGKVYRMRRNRNNSNTFLQV</sequence>
<dbReference type="FunFam" id="4.10.410.10:FF:000004">
    <property type="entry name" value="Tissue factor pathway inhibitor"/>
    <property type="match status" value="1"/>
</dbReference>
<accession>A0A3Q3KGK7</accession>
<comment type="subcellular location">
    <subcellularLocation>
        <location evidence="1">Secreted</location>
    </subcellularLocation>
</comment>
<evidence type="ECO:0000256" key="9">
    <source>
        <dbReference type="ARBA" id="ARBA00023157"/>
    </source>
</evidence>
<dbReference type="PROSITE" id="PS50279">
    <property type="entry name" value="BPTI_KUNITZ_2"/>
    <property type="match status" value="3"/>
</dbReference>
<keyword evidence="3" id="KW-0646">Protease inhibitor</keyword>
<dbReference type="GO" id="GO:0007596">
    <property type="term" value="P:blood coagulation"/>
    <property type="evidence" value="ECO:0007669"/>
    <property type="project" value="UniProtKB-KW"/>
</dbReference>
<feature type="domain" description="BPTI/Kunitz inhibitor" evidence="14">
    <location>
        <begin position="136"/>
        <end position="186"/>
    </location>
</feature>
<keyword evidence="2" id="KW-0964">Secreted</keyword>
<dbReference type="PROSITE" id="PS00280">
    <property type="entry name" value="BPTI_KUNITZ_1"/>
    <property type="match status" value="2"/>
</dbReference>
<evidence type="ECO:0000259" key="14">
    <source>
        <dbReference type="PROSITE" id="PS50279"/>
    </source>
</evidence>
<protein>
    <recommendedName>
        <fullName evidence="13">Tissue factor pathway inhibitor 2</fullName>
    </recommendedName>
</protein>
<keyword evidence="10" id="KW-0325">Glycoprotein</keyword>
<dbReference type="Ensembl" id="ENSMALT00000029211.1">
    <property type="protein sequence ID" value="ENSMALP00000028691.1"/>
    <property type="gene ID" value="ENSMALG00000019859.1"/>
</dbReference>
<dbReference type="InterPro" id="IPR002223">
    <property type="entry name" value="Kunitz_BPTI"/>
</dbReference>
<evidence type="ECO:0000256" key="6">
    <source>
        <dbReference type="ARBA" id="ARBA00022737"/>
    </source>
</evidence>
<reference evidence="15" key="2">
    <citation type="submission" date="2025-09" db="UniProtKB">
        <authorList>
            <consortium name="Ensembl"/>
        </authorList>
    </citation>
    <scope>IDENTIFICATION</scope>
</reference>
<comment type="subunit">
    <text evidence="12">Finds in a complex with ABCB1, TFPI2 and PPP2R3C; leading to the dephosphorylation of ABCB1.</text>
</comment>
<keyword evidence="8" id="KW-0094">Blood coagulation</keyword>
<proteinExistence type="predicted"/>
<evidence type="ECO:0000256" key="12">
    <source>
        <dbReference type="ARBA" id="ARBA00065443"/>
    </source>
</evidence>
<dbReference type="InterPro" id="IPR020901">
    <property type="entry name" value="Prtase_inh_Kunz-CS"/>
</dbReference>